<dbReference type="EMBL" id="LBXN01000023">
    <property type="protein sequence ID" value="KKR33149.1"/>
    <property type="molecule type" value="Genomic_DNA"/>
</dbReference>
<proteinExistence type="predicted"/>
<reference evidence="2 3" key="1">
    <citation type="journal article" date="2015" name="Nature">
        <title>rRNA introns, odd ribosomes, and small enigmatic genomes across a large radiation of phyla.</title>
        <authorList>
            <person name="Brown C.T."/>
            <person name="Hug L.A."/>
            <person name="Thomas B.C."/>
            <person name="Sharon I."/>
            <person name="Castelle C.J."/>
            <person name="Singh A."/>
            <person name="Wilkins M.J."/>
            <person name="Williams K.H."/>
            <person name="Banfield J.F."/>
        </authorList>
    </citation>
    <scope>NUCLEOTIDE SEQUENCE [LARGE SCALE GENOMIC DNA]</scope>
</reference>
<keyword evidence="1" id="KW-0472">Membrane</keyword>
<evidence type="ECO:0000313" key="3">
    <source>
        <dbReference type="Proteomes" id="UP000034539"/>
    </source>
</evidence>
<name>A0A0G0PYD7_9BACT</name>
<accession>A0A0G0PYD7</accession>
<gene>
    <name evidence="2" type="ORF">UT63_C0023G0012</name>
</gene>
<protein>
    <submittedName>
        <fullName evidence="2">Uncharacterized protein</fullName>
    </submittedName>
</protein>
<keyword evidence="1" id="KW-1133">Transmembrane helix</keyword>
<organism evidence="2 3">
    <name type="scientific">Candidatus Gottesmanbacteria bacterium GW2011_GWC2_39_8</name>
    <dbReference type="NCBI Taxonomy" id="1618450"/>
    <lineage>
        <taxon>Bacteria</taxon>
        <taxon>Candidatus Gottesmaniibacteriota</taxon>
    </lineage>
</organism>
<dbReference type="AlphaFoldDB" id="A0A0G0PYD7"/>
<sequence>MDQKNINTVYGEAKEDMAGRKSLYNARAYEIFWRNFLAGISRTLGSIFLYIVFFIIVNVLILKYVLPIYMPLLNKITNIMDSIEKMQKTLPQTSGTLDIPFSIIPKK</sequence>
<dbReference type="Proteomes" id="UP000034539">
    <property type="component" value="Unassembled WGS sequence"/>
</dbReference>
<evidence type="ECO:0000313" key="2">
    <source>
        <dbReference type="EMBL" id="KKR33149.1"/>
    </source>
</evidence>
<comment type="caution">
    <text evidence="2">The sequence shown here is derived from an EMBL/GenBank/DDBJ whole genome shotgun (WGS) entry which is preliminary data.</text>
</comment>
<feature type="transmembrane region" description="Helical" evidence="1">
    <location>
        <begin position="47"/>
        <end position="66"/>
    </location>
</feature>
<keyword evidence="1" id="KW-0812">Transmembrane</keyword>
<evidence type="ECO:0000256" key="1">
    <source>
        <dbReference type="SAM" id="Phobius"/>
    </source>
</evidence>